<dbReference type="EMBL" id="AFNW01000494">
    <property type="protein sequence ID" value="EKJ68549.1"/>
    <property type="molecule type" value="Genomic_DNA"/>
</dbReference>
<evidence type="ECO:0000313" key="1">
    <source>
        <dbReference type="EMBL" id="EKJ68549.1"/>
    </source>
</evidence>
<dbReference type="Proteomes" id="UP000007978">
    <property type="component" value="Unassembled WGS sequence"/>
</dbReference>
<protein>
    <submittedName>
        <fullName evidence="1">Uncharacterized protein</fullName>
    </submittedName>
</protein>
<evidence type="ECO:0000313" key="2">
    <source>
        <dbReference type="Proteomes" id="UP000007978"/>
    </source>
</evidence>
<dbReference type="AlphaFoldDB" id="K3V662"/>
<dbReference type="RefSeq" id="XP_061844419.1">
    <property type="nucleotide sequence ID" value="XM_061988468.1"/>
</dbReference>
<dbReference type="HOGENOM" id="CLU_3430701_0_0_1"/>
<keyword evidence="2" id="KW-1185">Reference proteome</keyword>
<sequence length="19" mass="2270">NNKNKGIIFTSYLLPLDYR</sequence>
<name>K3V662_FUSPC</name>
<dbReference type="GeneID" id="20369890"/>
<comment type="caution">
    <text evidence="1">The sequence shown here is derived from an EMBL/GenBank/DDBJ whole genome shotgun (WGS) entry which is preliminary data.</text>
</comment>
<gene>
    <name evidence="1" type="ORF">FPSE_11273</name>
</gene>
<accession>K3V662</accession>
<feature type="non-terminal residue" evidence="1">
    <location>
        <position position="1"/>
    </location>
</feature>
<proteinExistence type="predicted"/>
<organism evidence="1 2">
    <name type="scientific">Fusarium pseudograminearum (strain CS3096)</name>
    <name type="common">Wheat and barley crown-rot fungus</name>
    <dbReference type="NCBI Taxonomy" id="1028729"/>
    <lineage>
        <taxon>Eukaryota</taxon>
        <taxon>Fungi</taxon>
        <taxon>Dikarya</taxon>
        <taxon>Ascomycota</taxon>
        <taxon>Pezizomycotina</taxon>
        <taxon>Sordariomycetes</taxon>
        <taxon>Hypocreomycetidae</taxon>
        <taxon>Hypocreales</taxon>
        <taxon>Nectriaceae</taxon>
        <taxon>Fusarium</taxon>
    </lineage>
</organism>
<reference evidence="1 2" key="1">
    <citation type="journal article" date="2012" name="PLoS Pathog.">
        <title>Comparative pathogenomics reveals horizontally acquired novel virulence genes in fungi infecting cereal hosts.</title>
        <authorList>
            <person name="Gardiner D.M."/>
            <person name="McDonald M.C."/>
            <person name="Covarelli L."/>
            <person name="Solomon P.S."/>
            <person name="Rusu A.G."/>
            <person name="Marshall M."/>
            <person name="Kazan K."/>
            <person name="Chakraborty S."/>
            <person name="McDonald B.A."/>
            <person name="Manners J.M."/>
        </authorList>
    </citation>
    <scope>NUCLEOTIDE SEQUENCE [LARGE SCALE GENOMIC DNA]</scope>
    <source>
        <strain evidence="1 2">CS3096</strain>
    </source>
</reference>